<protein>
    <submittedName>
        <fullName evidence="1">Uncharacterized protein</fullName>
    </submittedName>
</protein>
<dbReference type="AlphaFoldDB" id="A0A0E9PBN1"/>
<dbReference type="EMBL" id="GBXM01106648">
    <property type="protein sequence ID" value="JAH01929.1"/>
    <property type="molecule type" value="Transcribed_RNA"/>
</dbReference>
<accession>A0A0E9PBN1</accession>
<reference evidence="1" key="1">
    <citation type="submission" date="2014-11" db="EMBL/GenBank/DDBJ databases">
        <authorList>
            <person name="Amaro Gonzalez C."/>
        </authorList>
    </citation>
    <scope>NUCLEOTIDE SEQUENCE</scope>
</reference>
<sequence length="52" mass="5789">MQVLATPSRCSPAGTSFLSNHVYRREDMKVEDTLSQVYFVLTGTKTVYSSSV</sequence>
<evidence type="ECO:0000313" key="1">
    <source>
        <dbReference type="EMBL" id="JAH01929.1"/>
    </source>
</evidence>
<name>A0A0E9PBN1_ANGAN</name>
<reference evidence="1" key="2">
    <citation type="journal article" date="2015" name="Fish Shellfish Immunol.">
        <title>Early steps in the European eel (Anguilla anguilla)-Vibrio vulnificus interaction in the gills: Role of the RtxA13 toxin.</title>
        <authorList>
            <person name="Callol A."/>
            <person name="Pajuelo D."/>
            <person name="Ebbesson L."/>
            <person name="Teles M."/>
            <person name="MacKenzie S."/>
            <person name="Amaro C."/>
        </authorList>
    </citation>
    <scope>NUCLEOTIDE SEQUENCE</scope>
</reference>
<organism evidence="1">
    <name type="scientific">Anguilla anguilla</name>
    <name type="common">European freshwater eel</name>
    <name type="synonym">Muraena anguilla</name>
    <dbReference type="NCBI Taxonomy" id="7936"/>
    <lineage>
        <taxon>Eukaryota</taxon>
        <taxon>Metazoa</taxon>
        <taxon>Chordata</taxon>
        <taxon>Craniata</taxon>
        <taxon>Vertebrata</taxon>
        <taxon>Euteleostomi</taxon>
        <taxon>Actinopterygii</taxon>
        <taxon>Neopterygii</taxon>
        <taxon>Teleostei</taxon>
        <taxon>Anguilliformes</taxon>
        <taxon>Anguillidae</taxon>
        <taxon>Anguilla</taxon>
    </lineage>
</organism>
<proteinExistence type="predicted"/>